<feature type="region of interest" description="Disordered" evidence="2">
    <location>
        <begin position="1"/>
        <end position="39"/>
    </location>
</feature>
<dbReference type="HOGENOM" id="CLU_511442_0_0_1"/>
<proteinExistence type="predicted"/>
<dbReference type="InterPro" id="IPR003409">
    <property type="entry name" value="MORN"/>
</dbReference>
<dbReference type="STRING" id="312017.I7M4B5"/>
<feature type="region of interest" description="Disordered" evidence="2">
    <location>
        <begin position="509"/>
        <end position="533"/>
    </location>
</feature>
<name>I7M4B5_TETTS</name>
<dbReference type="RefSeq" id="XP_001026405.1">
    <property type="nucleotide sequence ID" value="XM_001026405.2"/>
</dbReference>
<dbReference type="PANTHER" id="PTHR43215:SF14">
    <property type="entry name" value="RADIAL SPOKE HEAD 1 HOMOLOG"/>
    <property type="match status" value="1"/>
</dbReference>
<dbReference type="SMART" id="SM00698">
    <property type="entry name" value="MORN"/>
    <property type="match status" value="5"/>
</dbReference>
<dbReference type="OMA" id="SKCINGH"/>
<dbReference type="eggNOG" id="KOG0229">
    <property type="taxonomic scope" value="Eukaryota"/>
</dbReference>
<dbReference type="Gene3D" id="2.20.110.10">
    <property type="entry name" value="Histone H3 K4-specific methyltransferase SET7/9 N-terminal domain"/>
    <property type="match status" value="2"/>
</dbReference>
<keyword evidence="4" id="KW-1185">Reference proteome</keyword>
<accession>I7M4B5</accession>
<dbReference type="AlphaFoldDB" id="I7M4B5"/>
<feature type="compositionally biased region" description="Polar residues" evidence="2">
    <location>
        <begin position="523"/>
        <end position="533"/>
    </location>
</feature>
<dbReference type="EMBL" id="GG662308">
    <property type="protein sequence ID" value="EAS06160.1"/>
    <property type="molecule type" value="Genomic_DNA"/>
</dbReference>
<evidence type="ECO:0000256" key="2">
    <source>
        <dbReference type="SAM" id="MobiDB-lite"/>
    </source>
</evidence>
<sequence>MRASGTFSQKGAQSPTRGLNFSMSSMGSPSRNGFSTTKSSNMTSFSTALHQIKCGLQGHQQKSIQWVCMAKECQFETRLVCSKCYAGQHSIHQKFMVKVQEIFDNLDDQNIQNWPLEDRGKQVKEYVNVENQYIQGLYQELDVFFDGLQEQLLKRLEALKKSLLLDINVFYLRGEGKEKVKFLDNLKKMYSDAYDFSDLQDLIKKFFQREITYDTFQTQINFMLNDKEKINLQQKLYNYFAKNMQNTQITDSSMVQARIDRENLKNIQKQILDGLNRFKSCVSVSQVQTMTHEDLPFTPTIGVKLGNFSSTVENGKVQQQNWGLQIQEILNYMNQQTQQLGDRDTLIYKREIYADNSRYEGFFLNGQRHMIGTRYYADGNIYFGQWERGARQGNGVMHFSKGTYYQGEWYNDKKHGTGIEVYPNNTKFEGLFEDGLKHGQGKFTYQDGKVFEGVYVQDKRNGIGKLIYKNNQVEIVYYALGEKVTEEKYEEYLKSGGYITMSQMKGQQLQDSQYNDQSQSNNTYAFNNNIQNS</sequence>
<dbReference type="SUPFAM" id="SSF82185">
    <property type="entry name" value="Histone H3 K4-specific methyltransferase SET7/9 N-terminal domain"/>
    <property type="match status" value="1"/>
</dbReference>
<dbReference type="KEGG" id="tet:TTHERM_00670840"/>
<reference evidence="4" key="1">
    <citation type="journal article" date="2006" name="PLoS Biol.">
        <title>Macronuclear genome sequence of the ciliate Tetrahymena thermophila, a model eukaryote.</title>
        <authorList>
            <person name="Eisen J.A."/>
            <person name="Coyne R.S."/>
            <person name="Wu M."/>
            <person name="Wu D."/>
            <person name="Thiagarajan M."/>
            <person name="Wortman J.R."/>
            <person name="Badger J.H."/>
            <person name="Ren Q."/>
            <person name="Amedeo P."/>
            <person name="Jones K.M."/>
            <person name="Tallon L.J."/>
            <person name="Delcher A.L."/>
            <person name="Salzberg S.L."/>
            <person name="Silva J.C."/>
            <person name="Haas B.J."/>
            <person name="Majoros W.H."/>
            <person name="Farzad M."/>
            <person name="Carlton J.M."/>
            <person name="Smith R.K. Jr."/>
            <person name="Garg J."/>
            <person name="Pearlman R.E."/>
            <person name="Karrer K.M."/>
            <person name="Sun L."/>
            <person name="Manning G."/>
            <person name="Elde N.C."/>
            <person name="Turkewitz A.P."/>
            <person name="Asai D.J."/>
            <person name="Wilkes D.E."/>
            <person name="Wang Y."/>
            <person name="Cai H."/>
            <person name="Collins K."/>
            <person name="Stewart B.A."/>
            <person name="Lee S.R."/>
            <person name="Wilamowska K."/>
            <person name="Weinberg Z."/>
            <person name="Ruzzo W.L."/>
            <person name="Wloga D."/>
            <person name="Gaertig J."/>
            <person name="Frankel J."/>
            <person name="Tsao C.-C."/>
            <person name="Gorovsky M.A."/>
            <person name="Keeling P.J."/>
            <person name="Waller R.F."/>
            <person name="Patron N.J."/>
            <person name="Cherry J.M."/>
            <person name="Stover N.A."/>
            <person name="Krieger C.J."/>
            <person name="del Toro C."/>
            <person name="Ryder H.F."/>
            <person name="Williamson S.C."/>
            <person name="Barbeau R.A."/>
            <person name="Hamilton E.P."/>
            <person name="Orias E."/>
        </authorList>
    </citation>
    <scope>NUCLEOTIDE SEQUENCE [LARGE SCALE GENOMIC DNA]</scope>
    <source>
        <strain evidence="4">SB210</strain>
    </source>
</reference>
<gene>
    <name evidence="3" type="ORF">TTHERM_00670840</name>
</gene>
<dbReference type="InParanoid" id="I7M4B5"/>
<evidence type="ECO:0000313" key="4">
    <source>
        <dbReference type="Proteomes" id="UP000009168"/>
    </source>
</evidence>
<dbReference type="Proteomes" id="UP000009168">
    <property type="component" value="Unassembled WGS sequence"/>
</dbReference>
<dbReference type="OrthoDB" id="300500at2759"/>
<evidence type="ECO:0000313" key="3">
    <source>
        <dbReference type="EMBL" id="EAS06160.1"/>
    </source>
</evidence>
<feature type="compositionally biased region" description="Low complexity" evidence="2">
    <location>
        <begin position="509"/>
        <end position="522"/>
    </location>
</feature>
<dbReference type="PANTHER" id="PTHR43215">
    <property type="entry name" value="RADIAL SPOKE HEAD 1 HOMOLOG"/>
    <property type="match status" value="1"/>
</dbReference>
<dbReference type="Pfam" id="PF02493">
    <property type="entry name" value="MORN"/>
    <property type="match status" value="5"/>
</dbReference>
<organism evidence="3 4">
    <name type="scientific">Tetrahymena thermophila (strain SB210)</name>
    <dbReference type="NCBI Taxonomy" id="312017"/>
    <lineage>
        <taxon>Eukaryota</taxon>
        <taxon>Sar</taxon>
        <taxon>Alveolata</taxon>
        <taxon>Ciliophora</taxon>
        <taxon>Intramacronucleata</taxon>
        <taxon>Oligohymenophorea</taxon>
        <taxon>Hymenostomatida</taxon>
        <taxon>Tetrahymenina</taxon>
        <taxon>Tetrahymenidae</taxon>
        <taxon>Tetrahymena</taxon>
    </lineage>
</organism>
<evidence type="ECO:0000256" key="1">
    <source>
        <dbReference type="ARBA" id="ARBA00022737"/>
    </source>
</evidence>
<protein>
    <submittedName>
        <fullName evidence="3">MORN motif protein</fullName>
    </submittedName>
</protein>
<dbReference type="GeneID" id="7833363"/>
<keyword evidence="1" id="KW-0677">Repeat</keyword>